<reference evidence="2" key="1">
    <citation type="journal article" date="2022" name="J Environ Chem Eng">
        <title>Biodegradation of petroleum oil using a constructed nonpathogenic and heavy metal-tolerant bacterial consortium isolated from marine sponges.</title>
        <authorList>
            <person name="Dechsakulwatana C."/>
            <person name="Rungsihiranrut A."/>
            <person name="Muangchinda C."/>
            <person name="Ningthoujam R."/>
            <person name="Klankeo P."/>
            <person name="Pinyakong O."/>
        </authorList>
    </citation>
    <scope>NUCLEOTIDE SEQUENCE [LARGE SCALE GENOMIC DNA]</scope>
    <source>
        <strain evidence="2">MO2-4</strain>
    </source>
</reference>
<keyword evidence="2" id="KW-1185">Reference proteome</keyword>
<accession>A0ABU3ZUD5</accession>
<protein>
    <submittedName>
        <fullName evidence="1">Uncharacterized protein</fullName>
    </submittedName>
</protein>
<sequence>MTKFVVHIGDGKCGSSAIQAALFDAREDLAKIGIAYDAHHRTSGNYNFGTLLGKATRGNDEHQRRWAGQVVKRLRSSAEHADYVFISSEAFLTMEPAEIVQILEMISDDIESIDTIAYVRHPLSMYLSLAQQSVKASFRFRRPDTYRRPLHEFVGKWRESPLIDSVTVRLFDRTALVGNNAVADFEAIVKQLTGNAAIKLDHIDENTSLSAEQMVVMQDFRRRFHADHDNRWTPDTSRLIDFFTTMNEDGMVGHRPQLTPEAAAWVLHGNHDVLDWLGTECGLGPDQPAPTDLKQDGDWSKLPSILASVDPGAVHQLKMMIPAFNPGILSGDLSKASQALDAMATATPAGAAAIARAAEIYWNAEALANCTTLASA</sequence>
<proteinExistence type="predicted"/>
<dbReference type="Proteomes" id="UP001185984">
    <property type="component" value="Unassembled WGS sequence"/>
</dbReference>
<evidence type="ECO:0000313" key="2">
    <source>
        <dbReference type="Proteomes" id="UP001185984"/>
    </source>
</evidence>
<name>A0ABU3ZUD5_9SPHN</name>
<comment type="caution">
    <text evidence="1">The sequence shown here is derived from an EMBL/GenBank/DDBJ whole genome shotgun (WGS) entry which is preliminary data.</text>
</comment>
<dbReference type="EMBL" id="JAPTHD010000001">
    <property type="protein sequence ID" value="MDV5823078.1"/>
    <property type="molecule type" value="Genomic_DNA"/>
</dbReference>
<dbReference type="RefSeq" id="WP_317516103.1">
    <property type="nucleotide sequence ID" value="NZ_JAPTHD010000001.1"/>
</dbReference>
<gene>
    <name evidence="1" type="ORF">O0R41_05635</name>
</gene>
<organism evidence="1 2">
    <name type="scientific">Sphingobium naphthae</name>
    <dbReference type="NCBI Taxonomy" id="1886786"/>
    <lineage>
        <taxon>Bacteria</taxon>
        <taxon>Pseudomonadati</taxon>
        <taxon>Pseudomonadota</taxon>
        <taxon>Alphaproteobacteria</taxon>
        <taxon>Sphingomonadales</taxon>
        <taxon>Sphingomonadaceae</taxon>
        <taxon>Sphingobium</taxon>
    </lineage>
</organism>
<evidence type="ECO:0000313" key="1">
    <source>
        <dbReference type="EMBL" id="MDV5823078.1"/>
    </source>
</evidence>